<keyword evidence="2" id="KW-1133">Transmembrane helix</keyword>
<protein>
    <recommendedName>
        <fullName evidence="5">Mid2 domain-containing protein</fullName>
    </recommendedName>
</protein>
<keyword evidence="2" id="KW-0812">Transmembrane</keyword>
<evidence type="ECO:0000313" key="4">
    <source>
        <dbReference type="Proteomes" id="UP000800094"/>
    </source>
</evidence>
<accession>A0A6A6IAL8</accession>
<evidence type="ECO:0000256" key="1">
    <source>
        <dbReference type="SAM" id="MobiDB-lite"/>
    </source>
</evidence>
<reference evidence="3" key="1">
    <citation type="journal article" date="2020" name="Stud. Mycol.">
        <title>101 Dothideomycetes genomes: a test case for predicting lifestyles and emergence of pathogens.</title>
        <authorList>
            <person name="Haridas S."/>
            <person name="Albert R."/>
            <person name="Binder M."/>
            <person name="Bloem J."/>
            <person name="Labutti K."/>
            <person name="Salamov A."/>
            <person name="Andreopoulos B."/>
            <person name="Baker S."/>
            <person name="Barry K."/>
            <person name="Bills G."/>
            <person name="Bluhm B."/>
            <person name="Cannon C."/>
            <person name="Castanera R."/>
            <person name="Culley D."/>
            <person name="Daum C."/>
            <person name="Ezra D."/>
            <person name="Gonzalez J."/>
            <person name="Henrissat B."/>
            <person name="Kuo A."/>
            <person name="Liang C."/>
            <person name="Lipzen A."/>
            <person name="Lutzoni F."/>
            <person name="Magnuson J."/>
            <person name="Mondo S."/>
            <person name="Nolan M."/>
            <person name="Ohm R."/>
            <person name="Pangilinan J."/>
            <person name="Park H.-J."/>
            <person name="Ramirez L."/>
            <person name="Alfaro M."/>
            <person name="Sun H."/>
            <person name="Tritt A."/>
            <person name="Yoshinaga Y."/>
            <person name="Zwiers L.-H."/>
            <person name="Turgeon B."/>
            <person name="Goodwin S."/>
            <person name="Spatafora J."/>
            <person name="Crous P."/>
            <person name="Grigoriev I."/>
        </authorList>
    </citation>
    <scope>NUCLEOTIDE SEQUENCE</scope>
    <source>
        <strain evidence="3">CBS 122368</strain>
    </source>
</reference>
<proteinExistence type="predicted"/>
<dbReference type="Proteomes" id="UP000800094">
    <property type="component" value="Unassembled WGS sequence"/>
</dbReference>
<evidence type="ECO:0000256" key="2">
    <source>
        <dbReference type="SAM" id="Phobius"/>
    </source>
</evidence>
<dbReference type="AlphaFoldDB" id="A0A6A6IAL8"/>
<feature type="transmembrane region" description="Helical" evidence="2">
    <location>
        <begin position="85"/>
        <end position="108"/>
    </location>
</feature>
<organism evidence="3 4">
    <name type="scientific">Trematosphaeria pertusa</name>
    <dbReference type="NCBI Taxonomy" id="390896"/>
    <lineage>
        <taxon>Eukaryota</taxon>
        <taxon>Fungi</taxon>
        <taxon>Dikarya</taxon>
        <taxon>Ascomycota</taxon>
        <taxon>Pezizomycotina</taxon>
        <taxon>Dothideomycetes</taxon>
        <taxon>Pleosporomycetidae</taxon>
        <taxon>Pleosporales</taxon>
        <taxon>Massarineae</taxon>
        <taxon>Trematosphaeriaceae</taxon>
        <taxon>Trematosphaeria</taxon>
    </lineage>
</organism>
<gene>
    <name evidence="3" type="ORF">BU26DRAFT_566097</name>
</gene>
<keyword evidence="2" id="KW-0472">Membrane</keyword>
<keyword evidence="4" id="KW-1185">Reference proteome</keyword>
<dbReference type="RefSeq" id="XP_033682102.1">
    <property type="nucleotide sequence ID" value="XM_033833468.1"/>
</dbReference>
<dbReference type="GeneID" id="54586798"/>
<evidence type="ECO:0000313" key="3">
    <source>
        <dbReference type="EMBL" id="KAF2247098.1"/>
    </source>
</evidence>
<name>A0A6A6IAL8_9PLEO</name>
<sequence length="175" mass="18703">MAVYDGQYPELLVDIKAPAAVGTAEIPSTSIIPSGLANATQTVSGDSTNTNATQAAQPRSTIATSKSANPTTTVAARPNKADTRIIALSSAIGSLTLLVVLALALFFFRRRSRARRGKKASGNYWAKAELDDTQRRKSRETIKEMDANAEIAELDGRERIGELAVDLSDVQREGL</sequence>
<evidence type="ECO:0008006" key="5">
    <source>
        <dbReference type="Google" id="ProtNLM"/>
    </source>
</evidence>
<feature type="region of interest" description="Disordered" evidence="1">
    <location>
        <begin position="40"/>
        <end position="74"/>
    </location>
</feature>
<dbReference type="EMBL" id="ML987197">
    <property type="protein sequence ID" value="KAF2247098.1"/>
    <property type="molecule type" value="Genomic_DNA"/>
</dbReference>